<gene>
    <name evidence="9" type="ORF">N177_0767</name>
</gene>
<organism evidence="9 10">
    <name type="scientific">Lutibaculum baratangense AMV1</name>
    <dbReference type="NCBI Taxonomy" id="631454"/>
    <lineage>
        <taxon>Bacteria</taxon>
        <taxon>Pseudomonadati</taxon>
        <taxon>Pseudomonadota</taxon>
        <taxon>Alphaproteobacteria</taxon>
        <taxon>Hyphomicrobiales</taxon>
        <taxon>Tepidamorphaceae</taxon>
        <taxon>Lutibaculum</taxon>
    </lineage>
</organism>
<feature type="domain" description="Signal transduction histidine kinase HWE region" evidence="8">
    <location>
        <begin position="176"/>
        <end position="263"/>
    </location>
</feature>
<evidence type="ECO:0000256" key="2">
    <source>
        <dbReference type="ARBA" id="ARBA00012438"/>
    </source>
</evidence>
<dbReference type="InterPro" id="IPR011102">
    <property type="entry name" value="Sig_transdc_His_kinase_HWE"/>
</dbReference>
<evidence type="ECO:0000313" key="9">
    <source>
        <dbReference type="EMBL" id="ESR26548.1"/>
    </source>
</evidence>
<accession>V4TL52</accession>
<comment type="caution">
    <text evidence="9">The sequence shown here is derived from an EMBL/GenBank/DDBJ whole genome shotgun (WGS) entry which is preliminary data.</text>
</comment>
<dbReference type="eggNOG" id="COG3920">
    <property type="taxonomic scope" value="Bacteria"/>
</dbReference>
<keyword evidence="5" id="KW-0547">Nucleotide-binding</keyword>
<dbReference type="InterPro" id="IPR029016">
    <property type="entry name" value="GAF-like_dom_sf"/>
</dbReference>
<evidence type="ECO:0000256" key="4">
    <source>
        <dbReference type="ARBA" id="ARBA00022679"/>
    </source>
</evidence>
<keyword evidence="4" id="KW-0808">Transferase</keyword>
<dbReference type="SUPFAM" id="SSF55781">
    <property type="entry name" value="GAF domain-like"/>
    <property type="match status" value="1"/>
</dbReference>
<evidence type="ECO:0000256" key="6">
    <source>
        <dbReference type="ARBA" id="ARBA00022777"/>
    </source>
</evidence>
<dbReference type="EMBL" id="AWXZ01000014">
    <property type="protein sequence ID" value="ESR26548.1"/>
    <property type="molecule type" value="Genomic_DNA"/>
</dbReference>
<evidence type="ECO:0000256" key="3">
    <source>
        <dbReference type="ARBA" id="ARBA00022553"/>
    </source>
</evidence>
<dbReference type="OrthoDB" id="341208at2"/>
<dbReference type="SMART" id="SM00911">
    <property type="entry name" value="HWE_HK"/>
    <property type="match status" value="1"/>
</dbReference>
<dbReference type="PANTHER" id="PTHR41523">
    <property type="entry name" value="TWO-COMPONENT SYSTEM SENSOR PROTEIN"/>
    <property type="match status" value="1"/>
</dbReference>
<dbReference type="Pfam" id="PF01590">
    <property type="entry name" value="GAF"/>
    <property type="match status" value="1"/>
</dbReference>
<dbReference type="InterPro" id="IPR003018">
    <property type="entry name" value="GAF"/>
</dbReference>
<dbReference type="PANTHER" id="PTHR41523:SF8">
    <property type="entry name" value="ETHYLENE RESPONSE SENSOR PROTEIN"/>
    <property type="match status" value="1"/>
</dbReference>
<dbReference type="STRING" id="631454.N177_0767"/>
<dbReference type="Gene3D" id="3.30.450.40">
    <property type="match status" value="1"/>
</dbReference>
<evidence type="ECO:0000256" key="5">
    <source>
        <dbReference type="ARBA" id="ARBA00022741"/>
    </source>
</evidence>
<proteinExistence type="predicted"/>
<dbReference type="Gene3D" id="3.30.565.10">
    <property type="entry name" value="Histidine kinase-like ATPase, C-terminal domain"/>
    <property type="match status" value="1"/>
</dbReference>
<dbReference type="Pfam" id="PF07536">
    <property type="entry name" value="HWE_HK"/>
    <property type="match status" value="1"/>
</dbReference>
<dbReference type="GO" id="GO:0004673">
    <property type="term" value="F:protein histidine kinase activity"/>
    <property type="evidence" value="ECO:0007669"/>
    <property type="project" value="UniProtKB-EC"/>
</dbReference>
<keyword evidence="6 9" id="KW-0418">Kinase</keyword>
<name>V4TL52_9HYPH</name>
<dbReference type="GO" id="GO:0005524">
    <property type="term" value="F:ATP binding"/>
    <property type="evidence" value="ECO:0007669"/>
    <property type="project" value="UniProtKB-KW"/>
</dbReference>
<sequence>MTKTNPQHWDETERLRTLEGFGILDTPDEDDFEGIVRMASIVCRAPIAAVNLVDASRHWTKAASGLTAREMPREASLCAAAMEEGELVVVPDLHDAAQPRMKALSNGAGRPRFYAGARIETAGGLPLGMLCVLDHAPRPEGLSDEQREVLRVLARQAMTLIELRRARANSEVLGRELRHRIKNIFAVVGGLVSASSRGFPEAADFVSSLQGRLNALAKAQDFVRPNEDGSGYLGRSATLHSLVRTVLAPYADRDQRLAIAGDDVEVGPGAATPLSLIVHEQATNAMKYGSLAAEDGHLDILTRLEGGTLVLTWTEQGGPRIEAPPQRQGFGSRLAARSAAQLDGEVRYDWAEEGLRLELEIPVHRLAN</sequence>
<dbReference type="EC" id="2.7.13.3" evidence="2"/>
<dbReference type="Proteomes" id="UP000017819">
    <property type="component" value="Unassembled WGS sequence"/>
</dbReference>
<reference evidence="9 10" key="1">
    <citation type="journal article" date="2014" name="Genome Announc.">
        <title>Draft Genome Sequence of Lutibaculum baratangense Strain AMV1T, Isolated from a Mud Volcano in Andamans, India.</title>
        <authorList>
            <person name="Singh A."/>
            <person name="Sreenivas A."/>
            <person name="Sathyanarayana Reddy G."/>
            <person name="Pinnaka A.K."/>
            <person name="Shivaji S."/>
        </authorList>
    </citation>
    <scope>NUCLEOTIDE SEQUENCE [LARGE SCALE GENOMIC DNA]</scope>
    <source>
        <strain evidence="9 10">AMV1</strain>
    </source>
</reference>
<dbReference type="InterPro" id="IPR036890">
    <property type="entry name" value="HATPase_C_sf"/>
</dbReference>
<keyword evidence="3" id="KW-0597">Phosphoprotein</keyword>
<comment type="catalytic activity">
    <reaction evidence="1">
        <text>ATP + protein L-histidine = ADP + protein N-phospho-L-histidine.</text>
        <dbReference type="EC" id="2.7.13.3"/>
    </reaction>
</comment>
<evidence type="ECO:0000313" key="10">
    <source>
        <dbReference type="Proteomes" id="UP000017819"/>
    </source>
</evidence>
<dbReference type="SUPFAM" id="SSF55874">
    <property type="entry name" value="ATPase domain of HSP90 chaperone/DNA topoisomerase II/histidine kinase"/>
    <property type="match status" value="1"/>
</dbReference>
<keyword evidence="7" id="KW-0067">ATP-binding</keyword>
<evidence type="ECO:0000256" key="1">
    <source>
        <dbReference type="ARBA" id="ARBA00000085"/>
    </source>
</evidence>
<evidence type="ECO:0000259" key="8">
    <source>
        <dbReference type="SMART" id="SM00911"/>
    </source>
</evidence>
<evidence type="ECO:0000256" key="7">
    <source>
        <dbReference type="ARBA" id="ARBA00022840"/>
    </source>
</evidence>
<protein>
    <recommendedName>
        <fullName evidence="2">histidine kinase</fullName>
        <ecNumber evidence="2">2.7.13.3</ecNumber>
    </recommendedName>
</protein>
<keyword evidence="10" id="KW-1185">Reference proteome</keyword>
<dbReference type="RefSeq" id="WP_023430915.1">
    <property type="nucleotide sequence ID" value="NZ_AWXZ01000014.1"/>
</dbReference>
<dbReference type="AlphaFoldDB" id="V4TL52"/>